<evidence type="ECO:0000313" key="1">
    <source>
        <dbReference type="EMBL" id="CAI9546393.1"/>
    </source>
</evidence>
<protein>
    <submittedName>
        <fullName evidence="1">Uncharacterized protein</fullName>
    </submittedName>
</protein>
<dbReference type="EMBL" id="CATNWA010003824">
    <property type="protein sequence ID" value="CAI9546393.1"/>
    <property type="molecule type" value="Genomic_DNA"/>
</dbReference>
<organism evidence="1 2">
    <name type="scientific">Staurois parvus</name>
    <dbReference type="NCBI Taxonomy" id="386267"/>
    <lineage>
        <taxon>Eukaryota</taxon>
        <taxon>Metazoa</taxon>
        <taxon>Chordata</taxon>
        <taxon>Craniata</taxon>
        <taxon>Vertebrata</taxon>
        <taxon>Euteleostomi</taxon>
        <taxon>Amphibia</taxon>
        <taxon>Batrachia</taxon>
        <taxon>Anura</taxon>
        <taxon>Neobatrachia</taxon>
        <taxon>Ranoidea</taxon>
        <taxon>Ranidae</taxon>
        <taxon>Staurois</taxon>
    </lineage>
</organism>
<sequence>MRLFFTFPAAPEHTAHQWSASRGSFNAALLCAGCPLANIGCQDVGGAA</sequence>
<gene>
    <name evidence="1" type="ORF">SPARVUS_LOCUS2824996</name>
</gene>
<comment type="caution">
    <text evidence="1">The sequence shown here is derived from an EMBL/GenBank/DDBJ whole genome shotgun (WGS) entry which is preliminary data.</text>
</comment>
<name>A0ABN9BFU2_9NEOB</name>
<reference evidence="1" key="1">
    <citation type="submission" date="2023-05" db="EMBL/GenBank/DDBJ databases">
        <authorList>
            <person name="Stuckert A."/>
        </authorList>
    </citation>
    <scope>NUCLEOTIDE SEQUENCE</scope>
</reference>
<evidence type="ECO:0000313" key="2">
    <source>
        <dbReference type="Proteomes" id="UP001162483"/>
    </source>
</evidence>
<accession>A0ABN9BFU2</accession>
<proteinExistence type="predicted"/>
<dbReference type="Proteomes" id="UP001162483">
    <property type="component" value="Unassembled WGS sequence"/>
</dbReference>
<keyword evidence="2" id="KW-1185">Reference proteome</keyword>